<evidence type="ECO:0000256" key="1">
    <source>
        <dbReference type="SAM" id="MobiDB-lite"/>
    </source>
</evidence>
<evidence type="ECO:0000313" key="3">
    <source>
        <dbReference type="Proteomes" id="UP001162131"/>
    </source>
</evidence>
<feature type="compositionally biased region" description="Basic residues" evidence="1">
    <location>
        <begin position="66"/>
        <end position="75"/>
    </location>
</feature>
<sequence length="237" mass="27997">MNFNPDLSEFPQNLPNNSSVPAFSYPEDIWLNWPAIASIGISPNLCEINDNAKSKESPSTKNNNNVKKKRGRKPLRPFDPIKKKTEEKDKYWLRSFRSYMKFHYPQIENSLTEEDKEFWLFYLGSKGKPDKGGKFLSYGKKYKDFLFSHQNFIKEYRQWFAECGQAELNKKCEVGSDLWFVYYDYASKELLNYTVEEKKESIEPNQGFEDEKGDVPVLNMEQLMNLYMMSVWMQVNS</sequence>
<accession>A0AAU9JAX8</accession>
<keyword evidence="3" id="KW-1185">Reference proteome</keyword>
<organism evidence="2 3">
    <name type="scientific">Blepharisma stoltei</name>
    <dbReference type="NCBI Taxonomy" id="1481888"/>
    <lineage>
        <taxon>Eukaryota</taxon>
        <taxon>Sar</taxon>
        <taxon>Alveolata</taxon>
        <taxon>Ciliophora</taxon>
        <taxon>Postciliodesmatophora</taxon>
        <taxon>Heterotrichea</taxon>
        <taxon>Heterotrichida</taxon>
        <taxon>Blepharismidae</taxon>
        <taxon>Blepharisma</taxon>
    </lineage>
</organism>
<dbReference type="AlphaFoldDB" id="A0AAU9JAX8"/>
<protein>
    <submittedName>
        <fullName evidence="2">Uncharacterized protein</fullName>
    </submittedName>
</protein>
<feature type="region of interest" description="Disordered" evidence="1">
    <location>
        <begin position="50"/>
        <end position="80"/>
    </location>
</feature>
<proteinExistence type="predicted"/>
<comment type="caution">
    <text evidence="2">The sequence shown here is derived from an EMBL/GenBank/DDBJ whole genome shotgun (WGS) entry which is preliminary data.</text>
</comment>
<dbReference type="EMBL" id="CAJZBQ010000027">
    <property type="protein sequence ID" value="CAG9321133.1"/>
    <property type="molecule type" value="Genomic_DNA"/>
</dbReference>
<gene>
    <name evidence="2" type="ORF">BSTOLATCC_MIC27701</name>
</gene>
<dbReference type="Proteomes" id="UP001162131">
    <property type="component" value="Unassembled WGS sequence"/>
</dbReference>
<reference evidence="2" key="1">
    <citation type="submission" date="2021-09" db="EMBL/GenBank/DDBJ databases">
        <authorList>
            <consortium name="AG Swart"/>
            <person name="Singh M."/>
            <person name="Singh A."/>
            <person name="Seah K."/>
            <person name="Emmerich C."/>
        </authorList>
    </citation>
    <scope>NUCLEOTIDE SEQUENCE</scope>
    <source>
        <strain evidence="2">ATCC30299</strain>
    </source>
</reference>
<evidence type="ECO:0000313" key="2">
    <source>
        <dbReference type="EMBL" id="CAG9321133.1"/>
    </source>
</evidence>
<name>A0AAU9JAX8_9CILI</name>